<evidence type="ECO:0000256" key="6">
    <source>
        <dbReference type="ARBA" id="ARBA00023033"/>
    </source>
</evidence>
<dbReference type="PANTHER" id="PTHR23023">
    <property type="entry name" value="DIMETHYLANILINE MONOOXYGENASE"/>
    <property type="match status" value="1"/>
</dbReference>
<evidence type="ECO:0000256" key="3">
    <source>
        <dbReference type="ARBA" id="ARBA00022827"/>
    </source>
</evidence>
<evidence type="ECO:0000256" key="1">
    <source>
        <dbReference type="ARBA" id="ARBA00009183"/>
    </source>
</evidence>
<dbReference type="InterPro" id="IPR050346">
    <property type="entry name" value="FMO-like"/>
</dbReference>
<dbReference type="EMBL" id="PDCK01000045">
    <property type="protein sequence ID" value="PRQ18125.1"/>
    <property type="molecule type" value="Genomic_DNA"/>
</dbReference>
<gene>
    <name evidence="8" type="ORF">RchiOBHm_Chr7g0202461</name>
</gene>
<organism evidence="8 9">
    <name type="scientific">Rosa chinensis</name>
    <name type="common">China rose</name>
    <dbReference type="NCBI Taxonomy" id="74649"/>
    <lineage>
        <taxon>Eukaryota</taxon>
        <taxon>Viridiplantae</taxon>
        <taxon>Streptophyta</taxon>
        <taxon>Embryophyta</taxon>
        <taxon>Tracheophyta</taxon>
        <taxon>Spermatophyta</taxon>
        <taxon>Magnoliopsida</taxon>
        <taxon>eudicotyledons</taxon>
        <taxon>Gunneridae</taxon>
        <taxon>Pentapetalae</taxon>
        <taxon>rosids</taxon>
        <taxon>fabids</taxon>
        <taxon>Rosales</taxon>
        <taxon>Rosaceae</taxon>
        <taxon>Rosoideae</taxon>
        <taxon>Rosoideae incertae sedis</taxon>
        <taxon>Rosa</taxon>
    </lineage>
</organism>
<dbReference type="Gramene" id="PRQ18125">
    <property type="protein sequence ID" value="PRQ18125"/>
    <property type="gene ID" value="RchiOBHm_Chr7g0202461"/>
</dbReference>
<evidence type="ECO:0000256" key="5">
    <source>
        <dbReference type="ARBA" id="ARBA00023002"/>
    </source>
</evidence>
<name>A0A2P6P877_ROSCH</name>
<evidence type="ECO:0000256" key="4">
    <source>
        <dbReference type="ARBA" id="ARBA00022857"/>
    </source>
</evidence>
<dbReference type="OMA" id="QWAYYDE"/>
<dbReference type="STRING" id="74649.A0A2P6P877"/>
<keyword evidence="5 7" id="KW-0560">Oxidoreductase</keyword>
<reference evidence="8 9" key="1">
    <citation type="journal article" date="2018" name="Nat. Genet.">
        <title>The Rosa genome provides new insights in the design of modern roses.</title>
        <authorList>
            <person name="Bendahmane M."/>
        </authorList>
    </citation>
    <scope>NUCLEOTIDE SEQUENCE [LARGE SCALE GENOMIC DNA]</scope>
    <source>
        <strain evidence="9">cv. Old Blush</strain>
    </source>
</reference>
<dbReference type="AlphaFoldDB" id="A0A2P6P877"/>
<keyword evidence="2 7" id="KW-0285">Flavoprotein</keyword>
<keyword evidence="3 7" id="KW-0274">FAD</keyword>
<dbReference type="EC" id="1.-.-.-" evidence="7"/>
<comment type="similarity">
    <text evidence="1 7">Belongs to the FMO family.</text>
</comment>
<keyword evidence="9" id="KW-1185">Reference proteome</keyword>
<dbReference type="InterPro" id="IPR000960">
    <property type="entry name" value="Flavin_mOase"/>
</dbReference>
<evidence type="ECO:0000256" key="2">
    <source>
        <dbReference type="ARBA" id="ARBA00022630"/>
    </source>
</evidence>
<dbReference type="SUPFAM" id="SSF51905">
    <property type="entry name" value="FAD/NAD(P)-binding domain"/>
    <property type="match status" value="2"/>
</dbReference>
<dbReference type="Gene3D" id="3.50.50.60">
    <property type="entry name" value="FAD/NAD(P)-binding domain"/>
    <property type="match status" value="2"/>
</dbReference>
<dbReference type="GO" id="GO:0050660">
    <property type="term" value="F:flavin adenine dinucleotide binding"/>
    <property type="evidence" value="ECO:0007669"/>
    <property type="project" value="InterPro"/>
</dbReference>
<comment type="caution">
    <text evidence="8">The sequence shown here is derived from an EMBL/GenBank/DDBJ whole genome shotgun (WGS) entry which is preliminary data.</text>
</comment>
<protein>
    <recommendedName>
        <fullName evidence="7">Flavin-containing monooxygenase</fullName>
        <ecNumber evidence="7">1.-.-.-</ecNumber>
    </recommendedName>
</protein>
<dbReference type="Proteomes" id="UP000238479">
    <property type="component" value="Chromosome 7"/>
</dbReference>
<evidence type="ECO:0000313" key="9">
    <source>
        <dbReference type="Proteomes" id="UP000238479"/>
    </source>
</evidence>
<proteinExistence type="inferred from homology"/>
<dbReference type="GO" id="GO:0050661">
    <property type="term" value="F:NADP binding"/>
    <property type="evidence" value="ECO:0007669"/>
    <property type="project" value="InterPro"/>
</dbReference>
<dbReference type="InterPro" id="IPR020946">
    <property type="entry name" value="Flavin_mOase-like"/>
</dbReference>
<sequence length="507" mass="57545">MITTIPFLFQKMTTHSLPSIAPIRRALSKSAAHSSTMQPPTTLNVAVIGAGAAGLVAARELRREGHTVVVFERGDQIGGTWVYTPEVESDPIGLHPNRNIVHSSMYQSLRTNLPREVMGFRDYPFVVKEGDEERDPRRFPGHGEVLKYLNEYATEFGIYEVVRFESEVVSVGLVEGGKWKVKSKSKRGEVVEEIYDAVVVCNGHHTEPRVAQISGIDTWKGKQIHSHNYRTPEPFRDQVVILIGSAASAVDISREIAGVAKEVHIASRSVADETIEKHPGYDNLWLHSMVKEFTHDQIIRSVHEDGSVVFQDGSVVRADIILHCTGYKYHFPFLETNGIVIVEDNRVEPLYKHVFPPVFAPSLSFVGIPWKVAPFFMFELQGKWIAGVLSNRIALPSQEDMMEDVRAFYSLLEASDTPKRYTHNIADHQFGYDDWVATECGCPISEEWRKEMYFAAIENMLTKPETYRDEWVEYDHLVSQAHEDFKKYALNGHIILDQKKVDMLMDK</sequence>
<accession>A0A2P6P877</accession>
<keyword evidence="6 7" id="KW-0503">Monooxygenase</keyword>
<keyword evidence="4" id="KW-0521">NADP</keyword>
<dbReference type="PRINTS" id="PR00370">
    <property type="entry name" value="FMOXYGENASE"/>
</dbReference>
<comment type="cofactor">
    <cofactor evidence="7">
        <name>FAD</name>
        <dbReference type="ChEBI" id="CHEBI:57692"/>
    </cofactor>
</comment>
<dbReference type="Pfam" id="PF00743">
    <property type="entry name" value="FMO-like"/>
    <property type="match status" value="2"/>
</dbReference>
<dbReference type="FunFam" id="3.50.50.60:FF:000099">
    <property type="entry name" value="Flavin-containing monooxygenase"/>
    <property type="match status" value="1"/>
</dbReference>
<evidence type="ECO:0000256" key="7">
    <source>
        <dbReference type="RuleBase" id="RU361177"/>
    </source>
</evidence>
<evidence type="ECO:0000313" key="8">
    <source>
        <dbReference type="EMBL" id="PRQ18125.1"/>
    </source>
</evidence>
<dbReference type="GO" id="GO:0004499">
    <property type="term" value="F:N,N-dimethylaniline monooxygenase activity"/>
    <property type="evidence" value="ECO:0007669"/>
    <property type="project" value="InterPro"/>
</dbReference>
<dbReference type="InterPro" id="IPR036188">
    <property type="entry name" value="FAD/NAD-bd_sf"/>
</dbReference>